<keyword evidence="10" id="KW-1185">Reference proteome</keyword>
<dbReference type="GO" id="GO:0022857">
    <property type="term" value="F:transmembrane transporter activity"/>
    <property type="evidence" value="ECO:0007669"/>
    <property type="project" value="InterPro"/>
</dbReference>
<feature type="transmembrane region" description="Helical" evidence="7">
    <location>
        <begin position="420"/>
        <end position="440"/>
    </location>
</feature>
<feature type="transmembrane region" description="Helical" evidence="7">
    <location>
        <begin position="242"/>
        <end position="261"/>
    </location>
</feature>
<dbReference type="CDD" id="cd17503">
    <property type="entry name" value="MFS_LmrB_MDR_like"/>
    <property type="match status" value="1"/>
</dbReference>
<evidence type="ECO:0000256" key="6">
    <source>
        <dbReference type="ARBA" id="ARBA00023136"/>
    </source>
</evidence>
<dbReference type="AlphaFoldDB" id="A0A0R1KFD1"/>
<name>A0A0R1KFD1_9LACO</name>
<keyword evidence="4 7" id="KW-0812">Transmembrane</keyword>
<dbReference type="PATRIC" id="fig|1423773.3.peg.1903"/>
<evidence type="ECO:0000256" key="7">
    <source>
        <dbReference type="SAM" id="Phobius"/>
    </source>
</evidence>
<feature type="transmembrane region" description="Helical" evidence="7">
    <location>
        <begin position="372"/>
        <end position="391"/>
    </location>
</feature>
<feature type="domain" description="Major facilitator superfamily (MFS) profile" evidence="8">
    <location>
        <begin position="30"/>
        <end position="482"/>
    </location>
</feature>
<evidence type="ECO:0000259" key="8">
    <source>
        <dbReference type="PROSITE" id="PS50850"/>
    </source>
</evidence>
<evidence type="ECO:0000256" key="3">
    <source>
        <dbReference type="ARBA" id="ARBA00022475"/>
    </source>
</evidence>
<organism evidence="9 10">
    <name type="scientific">Levilactobacillus namurensis DSM 19117</name>
    <dbReference type="NCBI Taxonomy" id="1423773"/>
    <lineage>
        <taxon>Bacteria</taxon>
        <taxon>Bacillati</taxon>
        <taxon>Bacillota</taxon>
        <taxon>Bacilli</taxon>
        <taxon>Lactobacillales</taxon>
        <taxon>Lactobacillaceae</taxon>
        <taxon>Levilactobacillus</taxon>
    </lineage>
</organism>
<evidence type="ECO:0000256" key="2">
    <source>
        <dbReference type="ARBA" id="ARBA00022448"/>
    </source>
</evidence>
<dbReference type="STRING" id="1423773.FD30_GL001857"/>
<accession>A0A0R1KFD1</accession>
<dbReference type="Pfam" id="PF07690">
    <property type="entry name" value="MFS_1"/>
    <property type="match status" value="1"/>
</dbReference>
<evidence type="ECO:0000256" key="4">
    <source>
        <dbReference type="ARBA" id="ARBA00022692"/>
    </source>
</evidence>
<evidence type="ECO:0000256" key="5">
    <source>
        <dbReference type="ARBA" id="ARBA00022989"/>
    </source>
</evidence>
<dbReference type="InterPro" id="IPR004638">
    <property type="entry name" value="EmrB-like"/>
</dbReference>
<feature type="transmembrane region" description="Helical" evidence="7">
    <location>
        <begin position="24"/>
        <end position="44"/>
    </location>
</feature>
<feature type="transmembrane region" description="Helical" evidence="7">
    <location>
        <begin position="316"/>
        <end position="337"/>
    </location>
</feature>
<keyword evidence="2" id="KW-0813">Transport</keyword>
<feature type="transmembrane region" description="Helical" evidence="7">
    <location>
        <begin position="460"/>
        <end position="477"/>
    </location>
</feature>
<feature type="transmembrane region" description="Helical" evidence="7">
    <location>
        <begin position="96"/>
        <end position="119"/>
    </location>
</feature>
<keyword evidence="6 7" id="KW-0472">Membrane</keyword>
<dbReference type="PANTHER" id="PTHR42718:SF43">
    <property type="entry name" value="LINCOMYCIN RESISTANCE PROTEIN LMRB"/>
    <property type="match status" value="1"/>
</dbReference>
<dbReference type="Gene3D" id="1.20.1250.20">
    <property type="entry name" value="MFS general substrate transporter like domains"/>
    <property type="match status" value="1"/>
</dbReference>
<proteinExistence type="predicted"/>
<comment type="caution">
    <text evidence="9">The sequence shown here is derived from an EMBL/GenBank/DDBJ whole genome shotgun (WGS) entry which is preliminary data.</text>
</comment>
<dbReference type="Gene3D" id="1.20.1720.10">
    <property type="entry name" value="Multidrug resistance protein D"/>
    <property type="match status" value="1"/>
</dbReference>
<keyword evidence="3" id="KW-1003">Cell membrane</keyword>
<feature type="transmembrane region" description="Helical" evidence="7">
    <location>
        <begin position="158"/>
        <end position="179"/>
    </location>
</feature>
<evidence type="ECO:0000256" key="1">
    <source>
        <dbReference type="ARBA" id="ARBA00004651"/>
    </source>
</evidence>
<feature type="transmembrane region" description="Helical" evidence="7">
    <location>
        <begin position="64"/>
        <end position="84"/>
    </location>
</feature>
<reference evidence="9 10" key="1">
    <citation type="journal article" date="2015" name="Genome Announc.">
        <title>Expanding the biotechnology potential of lactobacilli through comparative genomics of 213 strains and associated genera.</title>
        <authorList>
            <person name="Sun Z."/>
            <person name="Harris H.M."/>
            <person name="McCann A."/>
            <person name="Guo C."/>
            <person name="Argimon S."/>
            <person name="Zhang W."/>
            <person name="Yang X."/>
            <person name="Jeffery I.B."/>
            <person name="Cooney J.C."/>
            <person name="Kagawa T.F."/>
            <person name="Liu W."/>
            <person name="Song Y."/>
            <person name="Salvetti E."/>
            <person name="Wrobel A."/>
            <person name="Rasinkangas P."/>
            <person name="Parkhill J."/>
            <person name="Rea M.C."/>
            <person name="O'Sullivan O."/>
            <person name="Ritari J."/>
            <person name="Douillard F.P."/>
            <person name="Paul Ross R."/>
            <person name="Yang R."/>
            <person name="Briner A.E."/>
            <person name="Felis G.E."/>
            <person name="de Vos W.M."/>
            <person name="Barrangou R."/>
            <person name="Klaenhammer T.R."/>
            <person name="Caufield P.W."/>
            <person name="Cui Y."/>
            <person name="Zhang H."/>
            <person name="O'Toole P.W."/>
        </authorList>
    </citation>
    <scope>NUCLEOTIDE SEQUENCE [LARGE SCALE GENOMIC DNA]</scope>
    <source>
        <strain evidence="9 10">DSM 19117</strain>
    </source>
</reference>
<feature type="transmembrane region" description="Helical" evidence="7">
    <location>
        <begin position="125"/>
        <end position="146"/>
    </location>
</feature>
<sequence>MKASENTMETVQNNPAAEKARVPVAHPMLAMMGMLIGGFVGMFSETSLNIALPQLMAQLNVSTATVQWLVTGYMLMIGIVLPLSSLITKWFTTRQVILFALIDFAVGAIISAVAPGFGVLLLGRMIQGIATGLILPLMFTVAMQIFPPYKLGAAMGMVGLVIMFAPAIGPTLAGIVLGIASWRWIFWLFVPFLVIAFLFAVTSLKNIAPVTRPKIDFLSILLSMVGFGSLVVGVSMASDHGWGSPMVLGALVLGIVVLAWYTHRQLTMEHPILNLRAFAIPGFRVGASLVMINFGIILSAMYLLPMYIQKGALVPVALTGIIMFPGGLMNAIVSAISGRLYDHIGARKPAMLGFIISMVGAILLALTTTQSAIWYIILAHVVLMIGAPLAMSPSQTHGLNSLTGPIAADGSAIMNTLQQVVGAIATAIATSLLGIGQAAYYATGAHQAAGAFVNGSHYGFYFTFALAVIGFLVALRLPKAEKYSKHE</sequence>
<evidence type="ECO:0000313" key="9">
    <source>
        <dbReference type="EMBL" id="KRK77655.1"/>
    </source>
</evidence>
<feature type="transmembrane region" description="Helical" evidence="7">
    <location>
        <begin position="185"/>
        <end position="204"/>
    </location>
</feature>
<feature type="transmembrane region" description="Helical" evidence="7">
    <location>
        <begin position="282"/>
        <end position="304"/>
    </location>
</feature>
<keyword evidence="5 7" id="KW-1133">Transmembrane helix</keyword>
<dbReference type="EMBL" id="AZDT01000005">
    <property type="protein sequence ID" value="KRK77655.1"/>
    <property type="molecule type" value="Genomic_DNA"/>
</dbReference>
<dbReference type="PROSITE" id="PS50850">
    <property type="entry name" value="MFS"/>
    <property type="match status" value="1"/>
</dbReference>
<gene>
    <name evidence="9" type="ORF">FD30_GL001857</name>
</gene>
<dbReference type="SUPFAM" id="SSF103473">
    <property type="entry name" value="MFS general substrate transporter"/>
    <property type="match status" value="2"/>
</dbReference>
<comment type="subcellular location">
    <subcellularLocation>
        <location evidence="1">Cell membrane</location>
        <topology evidence="1">Multi-pass membrane protein</topology>
    </subcellularLocation>
</comment>
<feature type="transmembrane region" description="Helical" evidence="7">
    <location>
        <begin position="216"/>
        <end position="236"/>
    </location>
</feature>
<dbReference type="PANTHER" id="PTHR42718">
    <property type="entry name" value="MAJOR FACILITATOR SUPERFAMILY MULTIDRUG TRANSPORTER MFSC"/>
    <property type="match status" value="1"/>
</dbReference>
<dbReference type="GO" id="GO:0005886">
    <property type="term" value="C:plasma membrane"/>
    <property type="evidence" value="ECO:0007669"/>
    <property type="project" value="UniProtKB-SubCell"/>
</dbReference>
<protein>
    <submittedName>
        <fullName evidence="9">Multidrug transport protein</fullName>
    </submittedName>
</protein>
<dbReference type="InterPro" id="IPR011701">
    <property type="entry name" value="MFS"/>
</dbReference>
<evidence type="ECO:0000313" key="10">
    <source>
        <dbReference type="Proteomes" id="UP000051162"/>
    </source>
</evidence>
<dbReference type="Proteomes" id="UP000051162">
    <property type="component" value="Unassembled WGS sequence"/>
</dbReference>
<dbReference type="NCBIfam" id="TIGR00711">
    <property type="entry name" value="efflux_EmrB"/>
    <property type="match status" value="1"/>
</dbReference>
<dbReference type="InterPro" id="IPR020846">
    <property type="entry name" value="MFS_dom"/>
</dbReference>
<feature type="transmembrane region" description="Helical" evidence="7">
    <location>
        <begin position="349"/>
        <end position="366"/>
    </location>
</feature>
<dbReference type="PRINTS" id="PR01036">
    <property type="entry name" value="TCRTETB"/>
</dbReference>
<dbReference type="InterPro" id="IPR036259">
    <property type="entry name" value="MFS_trans_sf"/>
</dbReference>